<dbReference type="CDD" id="cd06260">
    <property type="entry name" value="DUF820-like"/>
    <property type="match status" value="1"/>
</dbReference>
<dbReference type="EMBL" id="BOMM01000005">
    <property type="protein sequence ID" value="GIE09123.1"/>
    <property type="molecule type" value="Genomic_DNA"/>
</dbReference>
<keyword evidence="3" id="KW-1185">Reference proteome</keyword>
<proteinExistence type="predicted"/>
<dbReference type="Pfam" id="PF05685">
    <property type="entry name" value="Uma2"/>
    <property type="match status" value="1"/>
</dbReference>
<dbReference type="RefSeq" id="WP_203815746.1">
    <property type="nucleotide sequence ID" value="NZ_BAAABP010000050.1"/>
</dbReference>
<name>A0A919MAW6_9ACTN</name>
<dbReference type="InterPro" id="IPR012296">
    <property type="entry name" value="Nuclease_put_TT1808"/>
</dbReference>
<gene>
    <name evidence="2" type="ORF">Afe05nite_09630</name>
</gene>
<organism evidence="2 3">
    <name type="scientific">Paractinoplanes ferrugineus</name>
    <dbReference type="NCBI Taxonomy" id="113564"/>
    <lineage>
        <taxon>Bacteria</taxon>
        <taxon>Bacillati</taxon>
        <taxon>Actinomycetota</taxon>
        <taxon>Actinomycetes</taxon>
        <taxon>Micromonosporales</taxon>
        <taxon>Micromonosporaceae</taxon>
        <taxon>Paractinoplanes</taxon>
    </lineage>
</organism>
<reference evidence="2" key="1">
    <citation type="submission" date="2021-01" db="EMBL/GenBank/DDBJ databases">
        <title>Whole genome shotgun sequence of Actinoplanes ferrugineus NBRC 15555.</title>
        <authorList>
            <person name="Komaki H."/>
            <person name="Tamura T."/>
        </authorList>
    </citation>
    <scope>NUCLEOTIDE SEQUENCE</scope>
    <source>
        <strain evidence="2">NBRC 15555</strain>
    </source>
</reference>
<dbReference type="Proteomes" id="UP000598174">
    <property type="component" value="Unassembled WGS sequence"/>
</dbReference>
<dbReference type="InterPro" id="IPR008538">
    <property type="entry name" value="Uma2"/>
</dbReference>
<accession>A0A919MAW6</accession>
<comment type="caution">
    <text evidence="2">The sequence shown here is derived from an EMBL/GenBank/DDBJ whole genome shotgun (WGS) entry which is preliminary data.</text>
</comment>
<sequence>MTAAPHLAGPDLIDHLIGRGDLTVDDIADLPEDLRYELIDGRLLLTPNALPIHQVISQNAAFALEMNRPDDLVVNMEQAVLLNRRNELRPDVMVFQEEGAGRSPVPAADVLLVVEVISPSSKFDDPGHKAKRYADLGIPAHWIIDPLAGPVTLTQFALGPDGSYEQLRRTAELVTLDQPWPVTLDLPAWTRRRDRINERASRRAWS</sequence>
<dbReference type="InterPro" id="IPR011335">
    <property type="entry name" value="Restrct_endonuc-II-like"/>
</dbReference>
<evidence type="ECO:0000259" key="1">
    <source>
        <dbReference type="Pfam" id="PF05685"/>
    </source>
</evidence>
<dbReference type="PANTHER" id="PTHR35400">
    <property type="entry name" value="SLR1083 PROTEIN"/>
    <property type="match status" value="1"/>
</dbReference>
<dbReference type="PANTHER" id="PTHR35400:SF3">
    <property type="entry name" value="SLL1072 PROTEIN"/>
    <property type="match status" value="1"/>
</dbReference>
<evidence type="ECO:0000313" key="2">
    <source>
        <dbReference type="EMBL" id="GIE09123.1"/>
    </source>
</evidence>
<feature type="domain" description="Putative restriction endonuclease" evidence="1">
    <location>
        <begin position="27"/>
        <end position="176"/>
    </location>
</feature>
<protein>
    <recommendedName>
        <fullName evidence="1">Putative restriction endonuclease domain-containing protein</fullName>
    </recommendedName>
</protein>
<dbReference type="AlphaFoldDB" id="A0A919MAW6"/>
<dbReference type="SUPFAM" id="SSF52980">
    <property type="entry name" value="Restriction endonuclease-like"/>
    <property type="match status" value="1"/>
</dbReference>
<dbReference type="Gene3D" id="3.90.1570.10">
    <property type="entry name" value="tt1808, chain A"/>
    <property type="match status" value="1"/>
</dbReference>
<evidence type="ECO:0000313" key="3">
    <source>
        <dbReference type="Proteomes" id="UP000598174"/>
    </source>
</evidence>